<evidence type="ECO:0008006" key="4">
    <source>
        <dbReference type="Google" id="ProtNLM"/>
    </source>
</evidence>
<dbReference type="OrthoDB" id="3243101at2"/>
<reference evidence="2 3" key="1">
    <citation type="submission" date="2017-04" db="EMBL/GenBank/DDBJ databases">
        <title>Draft genome sequences of Alloscardovia macacae UMA81211 and UMA81212 isolated from the feces of a rhesus macaque (Macaca mulatta).</title>
        <authorList>
            <person name="Albert K."/>
            <person name="Sela D.A."/>
        </authorList>
    </citation>
    <scope>NUCLEOTIDE SEQUENCE [LARGE SCALE GENOMIC DNA]</scope>
    <source>
        <strain evidence="2 3">UMA81212</strain>
    </source>
</reference>
<evidence type="ECO:0000313" key="2">
    <source>
        <dbReference type="EMBL" id="OTA29057.1"/>
    </source>
</evidence>
<accession>A0A1Y2SXN1</accession>
<organism evidence="2 3">
    <name type="scientific">Alloscardovia macacae</name>
    <dbReference type="NCBI Taxonomy" id="1160091"/>
    <lineage>
        <taxon>Bacteria</taxon>
        <taxon>Bacillati</taxon>
        <taxon>Actinomycetota</taxon>
        <taxon>Actinomycetes</taxon>
        <taxon>Bifidobacteriales</taxon>
        <taxon>Bifidobacteriaceae</taxon>
        <taxon>Alloscardovia</taxon>
    </lineage>
</organism>
<dbReference type="Proteomes" id="UP000243540">
    <property type="component" value="Unassembled WGS sequence"/>
</dbReference>
<evidence type="ECO:0000313" key="3">
    <source>
        <dbReference type="Proteomes" id="UP000243540"/>
    </source>
</evidence>
<keyword evidence="1" id="KW-0812">Transmembrane</keyword>
<keyword evidence="1" id="KW-0472">Membrane</keyword>
<dbReference type="RefSeq" id="WP_086106760.1">
    <property type="nucleotide sequence ID" value="NZ_NEKB01000008.1"/>
</dbReference>
<proteinExistence type="predicted"/>
<keyword evidence="1" id="KW-1133">Transmembrane helix</keyword>
<feature type="transmembrane region" description="Helical" evidence="1">
    <location>
        <begin position="25"/>
        <end position="48"/>
    </location>
</feature>
<dbReference type="EMBL" id="NEKC01000009">
    <property type="protein sequence ID" value="OTA29057.1"/>
    <property type="molecule type" value="Genomic_DNA"/>
</dbReference>
<name>A0A1Y2SXN1_9BIFI</name>
<gene>
    <name evidence="2" type="ORF">B9T39_05230</name>
</gene>
<comment type="caution">
    <text evidence="2">The sequence shown here is derived from an EMBL/GenBank/DDBJ whole genome shotgun (WGS) entry which is preliminary data.</text>
</comment>
<evidence type="ECO:0000256" key="1">
    <source>
        <dbReference type="SAM" id="Phobius"/>
    </source>
</evidence>
<sequence length="87" mass="10248">MKIAPIYDPEQRRETPQAEQVDLHVIFLVGTLLWLIPSIAFAAMFFLHGSFHREFMICIWGLIFGISGLVWELYNRHLYRLVALMQQ</sequence>
<dbReference type="AlphaFoldDB" id="A0A1Y2SXN1"/>
<feature type="transmembrane region" description="Helical" evidence="1">
    <location>
        <begin position="55"/>
        <end position="74"/>
    </location>
</feature>
<protein>
    <recommendedName>
        <fullName evidence="4">DUF2530 domain-containing protein</fullName>
    </recommendedName>
</protein>